<protein>
    <submittedName>
        <fullName evidence="3">Uncharacterized protein</fullName>
    </submittedName>
</protein>
<feature type="region of interest" description="Disordered" evidence="2">
    <location>
        <begin position="510"/>
        <end position="536"/>
    </location>
</feature>
<feature type="compositionally biased region" description="Basic residues" evidence="2">
    <location>
        <begin position="324"/>
        <end position="334"/>
    </location>
</feature>
<feature type="compositionally biased region" description="Polar residues" evidence="2">
    <location>
        <begin position="75"/>
        <end position="84"/>
    </location>
</feature>
<keyword evidence="1" id="KW-0175">Coiled coil</keyword>
<name>A0AAE0WS73_9PEZI</name>
<sequence length="1090" mass="118373">MCQYRYFFYPSCRHQQSVLVKYCEHATSVPENGTSSSNLPATQTAAEQSRMPHDTRYSEFLRKKRELKKKEGQRQKNGNLPSSTNDHKSPSPDPTHNQIASLPSITDQYSPRTSSSIVPQHEQTSDMAALRPFGLQTFFGGGTKQPPEDDVPAPNSAAPTVGHLSRREPGLRQDTDESWEMPNSSDLLQHLADSPTGLGIRDHTNRCSAHIAQGSAYEISEDGSQIRDSFDQIEQEVDALKEEVLRLKTGNANSHHQRGQHVNDAAQPQSSLAGHEALSPAEKLRRQHEQWAAMSPQETQKAQSPPAPPGPDDFPAFDIGVRTAKPHKAARTRPRSTTASEAASYSTNKKPVTGTRSKRADSKIPGPMAPRRVEKPEMEDASSVIISPAVLSAPNGQPLKEGPHFAQPTTSFARRAGESLRKESAAVAAKRSSETSPIKSTRAKSPTLQTDKRASTKHNKRQSLPSYWVGGAQTQQEGVGIHGQTITPMPDGTSSAGQEVASDDMGFHSPVTTKNSIQPQTPQVRKKTSSYMSPTTATTQRAIATLGEDCAMRSEPKVKPWVADAAATKHHSGVSPTDIVIIPGSPTSDSSGHFESLISSLNMPPTLPPRKPSYAEVSSRGVKQLNARAKIANQSGKSRGIAEAMPNMLTSPSKAFKEAKALDSPSDLLIRYAGEARLPKPLISIPNTTAKRRTSHANILKPIFDKLDQHGLQKGKPDASNLSAPAAKAQEALASSAQQISPDFDRSRASTAWQAKGALIDVARLARQGANSKATTLPPDVCPAADMQDASHPRGGVQIEAAGKLESHSLSSSMPPPRATSSSLRATAQSFEPLWKADNPAKELSMRSWQGTFDSYTDKQWSVLPPSVKDSITLLREYKRGDSRSLSPSKRSQQRFWGELMNKTAMQTSPTESPMPANGAPREDHMPTSFGRAPMPLITAMQIPGLVNNTPPFSPASDDSSTIKTPQSVWTIGSNHHPLKHPYGWKGGDGREISFSGYGPQAEIDPRNPVNMLFFPRGDAMTTPEKKFSPMPRVWPKSQKQWAEYAGYKQQPPPPQKVQPQLCGKMEFISAVETMPGSSDATGYCNHCVQ</sequence>
<evidence type="ECO:0000256" key="1">
    <source>
        <dbReference type="SAM" id="Coils"/>
    </source>
</evidence>
<dbReference type="Proteomes" id="UP001274830">
    <property type="component" value="Unassembled WGS sequence"/>
</dbReference>
<evidence type="ECO:0000313" key="3">
    <source>
        <dbReference type="EMBL" id="KAK3676659.1"/>
    </source>
</evidence>
<proteinExistence type="predicted"/>
<feature type="region of interest" description="Disordered" evidence="2">
    <location>
        <begin position="28"/>
        <end position="124"/>
    </location>
</feature>
<accession>A0AAE0WS73</accession>
<keyword evidence="4" id="KW-1185">Reference proteome</keyword>
<feature type="coiled-coil region" evidence="1">
    <location>
        <begin position="223"/>
        <end position="250"/>
    </location>
</feature>
<dbReference type="AlphaFoldDB" id="A0AAE0WS73"/>
<feature type="compositionally biased region" description="Polar residues" evidence="2">
    <location>
        <begin position="29"/>
        <end position="47"/>
    </location>
</feature>
<dbReference type="EMBL" id="JAUTXT010000009">
    <property type="protein sequence ID" value="KAK3676659.1"/>
    <property type="molecule type" value="Genomic_DNA"/>
</dbReference>
<feature type="region of interest" description="Disordered" evidence="2">
    <location>
        <begin position="252"/>
        <end position="381"/>
    </location>
</feature>
<evidence type="ECO:0000313" key="4">
    <source>
        <dbReference type="Proteomes" id="UP001274830"/>
    </source>
</evidence>
<organism evidence="3 4">
    <name type="scientific">Recurvomyces mirabilis</name>
    <dbReference type="NCBI Taxonomy" id="574656"/>
    <lineage>
        <taxon>Eukaryota</taxon>
        <taxon>Fungi</taxon>
        <taxon>Dikarya</taxon>
        <taxon>Ascomycota</taxon>
        <taxon>Pezizomycotina</taxon>
        <taxon>Dothideomycetes</taxon>
        <taxon>Dothideomycetidae</taxon>
        <taxon>Mycosphaerellales</taxon>
        <taxon>Teratosphaeriaceae</taxon>
        <taxon>Recurvomyces</taxon>
    </lineage>
</organism>
<feature type="compositionally biased region" description="Polar residues" evidence="2">
    <location>
        <begin position="94"/>
        <end position="124"/>
    </location>
</feature>
<evidence type="ECO:0000256" key="2">
    <source>
        <dbReference type="SAM" id="MobiDB-lite"/>
    </source>
</evidence>
<feature type="compositionally biased region" description="Basic and acidic residues" evidence="2">
    <location>
        <begin position="50"/>
        <end position="61"/>
    </location>
</feature>
<feature type="compositionally biased region" description="Basic and acidic residues" evidence="2">
    <location>
        <begin position="165"/>
        <end position="175"/>
    </location>
</feature>
<feature type="region of interest" description="Disordered" evidence="2">
    <location>
        <begin position="416"/>
        <end position="463"/>
    </location>
</feature>
<comment type="caution">
    <text evidence="3">The sequence shown here is derived from an EMBL/GenBank/DDBJ whole genome shotgun (WGS) entry which is preliminary data.</text>
</comment>
<feature type="region of interest" description="Disordered" evidence="2">
    <location>
        <begin position="905"/>
        <end position="928"/>
    </location>
</feature>
<feature type="compositionally biased region" description="Low complexity" evidence="2">
    <location>
        <begin position="336"/>
        <end position="347"/>
    </location>
</feature>
<gene>
    <name evidence="3" type="ORF">LTR78_003434</name>
</gene>
<feature type="compositionally biased region" description="Polar residues" evidence="2">
    <location>
        <begin position="434"/>
        <end position="449"/>
    </location>
</feature>
<reference evidence="3" key="1">
    <citation type="submission" date="2023-07" db="EMBL/GenBank/DDBJ databases">
        <title>Black Yeasts Isolated from many extreme environments.</title>
        <authorList>
            <person name="Coleine C."/>
            <person name="Stajich J.E."/>
            <person name="Selbmann L."/>
        </authorList>
    </citation>
    <scope>NUCLEOTIDE SEQUENCE</scope>
    <source>
        <strain evidence="3">CCFEE 5485</strain>
    </source>
</reference>
<feature type="region of interest" description="Disordered" evidence="2">
    <location>
        <begin position="136"/>
        <end position="181"/>
    </location>
</feature>